<organism evidence="2 3">
    <name type="scientific">Phlebiopsis gigantea (strain 11061_1 CR5-6)</name>
    <name type="common">White-rot fungus</name>
    <name type="synonym">Peniophora gigantea</name>
    <dbReference type="NCBI Taxonomy" id="745531"/>
    <lineage>
        <taxon>Eukaryota</taxon>
        <taxon>Fungi</taxon>
        <taxon>Dikarya</taxon>
        <taxon>Basidiomycota</taxon>
        <taxon>Agaricomycotina</taxon>
        <taxon>Agaricomycetes</taxon>
        <taxon>Polyporales</taxon>
        <taxon>Phanerochaetaceae</taxon>
        <taxon>Phlebiopsis</taxon>
    </lineage>
</organism>
<dbReference type="OrthoDB" id="2744543at2759"/>
<evidence type="ECO:0000313" key="2">
    <source>
        <dbReference type="EMBL" id="KIP10542.1"/>
    </source>
</evidence>
<feature type="domain" description="N-acetyltransferase" evidence="1">
    <location>
        <begin position="103"/>
        <end position="137"/>
    </location>
</feature>
<dbReference type="HOGENOM" id="CLU_1860045_0_0_1"/>
<dbReference type="GO" id="GO:0016747">
    <property type="term" value="F:acyltransferase activity, transferring groups other than amino-acyl groups"/>
    <property type="evidence" value="ECO:0007669"/>
    <property type="project" value="InterPro"/>
</dbReference>
<evidence type="ECO:0000259" key="1">
    <source>
        <dbReference type="Pfam" id="PF00583"/>
    </source>
</evidence>
<feature type="non-terminal residue" evidence="2">
    <location>
        <position position="138"/>
    </location>
</feature>
<dbReference type="SUPFAM" id="SSF55729">
    <property type="entry name" value="Acyl-CoA N-acyltransferases (Nat)"/>
    <property type="match status" value="1"/>
</dbReference>
<gene>
    <name evidence="2" type="ORF">PHLGIDRAFT_43299</name>
</gene>
<dbReference type="EMBL" id="KN840453">
    <property type="protein sequence ID" value="KIP10542.1"/>
    <property type="molecule type" value="Genomic_DNA"/>
</dbReference>
<dbReference type="InterPro" id="IPR000182">
    <property type="entry name" value="GNAT_dom"/>
</dbReference>
<dbReference type="Gene3D" id="3.40.630.30">
    <property type="match status" value="1"/>
</dbReference>
<proteinExistence type="predicted"/>
<keyword evidence="3" id="KW-1185">Reference proteome</keyword>
<dbReference type="InterPro" id="IPR016181">
    <property type="entry name" value="Acyl_CoA_acyltransferase"/>
</dbReference>
<reference evidence="2 3" key="1">
    <citation type="journal article" date="2014" name="PLoS Genet.">
        <title>Analysis of the Phlebiopsis gigantea genome, transcriptome and secretome provides insight into its pioneer colonization strategies of wood.</title>
        <authorList>
            <person name="Hori C."/>
            <person name="Ishida T."/>
            <person name="Igarashi K."/>
            <person name="Samejima M."/>
            <person name="Suzuki H."/>
            <person name="Master E."/>
            <person name="Ferreira P."/>
            <person name="Ruiz-Duenas F.J."/>
            <person name="Held B."/>
            <person name="Canessa P."/>
            <person name="Larrondo L.F."/>
            <person name="Schmoll M."/>
            <person name="Druzhinina I.S."/>
            <person name="Kubicek C.P."/>
            <person name="Gaskell J.A."/>
            <person name="Kersten P."/>
            <person name="St John F."/>
            <person name="Glasner J."/>
            <person name="Sabat G."/>
            <person name="Splinter BonDurant S."/>
            <person name="Syed K."/>
            <person name="Yadav J."/>
            <person name="Mgbeahuruike A.C."/>
            <person name="Kovalchuk A."/>
            <person name="Asiegbu F.O."/>
            <person name="Lackner G."/>
            <person name="Hoffmeister D."/>
            <person name="Rencoret J."/>
            <person name="Gutierrez A."/>
            <person name="Sun H."/>
            <person name="Lindquist E."/>
            <person name="Barry K."/>
            <person name="Riley R."/>
            <person name="Grigoriev I.V."/>
            <person name="Henrissat B."/>
            <person name="Kues U."/>
            <person name="Berka R.M."/>
            <person name="Martinez A.T."/>
            <person name="Covert S.F."/>
            <person name="Blanchette R.A."/>
            <person name="Cullen D."/>
        </authorList>
    </citation>
    <scope>NUCLEOTIDE SEQUENCE [LARGE SCALE GENOMIC DNA]</scope>
    <source>
        <strain evidence="2 3">11061_1 CR5-6</strain>
    </source>
</reference>
<accession>A0A0C3SC24</accession>
<dbReference type="Pfam" id="PF00583">
    <property type="entry name" value="Acetyltransf_1"/>
    <property type="match status" value="1"/>
</dbReference>
<protein>
    <recommendedName>
        <fullName evidence="1">N-acetyltransferase domain-containing protein</fullName>
    </recommendedName>
</protein>
<dbReference type="STRING" id="745531.A0A0C3SC24"/>
<feature type="non-terminal residue" evidence="2">
    <location>
        <position position="1"/>
    </location>
</feature>
<dbReference type="Proteomes" id="UP000053257">
    <property type="component" value="Unassembled WGS sequence"/>
</dbReference>
<evidence type="ECO:0000313" key="3">
    <source>
        <dbReference type="Proteomes" id="UP000053257"/>
    </source>
</evidence>
<name>A0A0C3SC24_PHLG1</name>
<sequence length="138" mass="15583">ASLSEGEHYHHSLGGNLALIKPLLRAYVDAARVGGELWVATLDEHGIVGVALWYGPETAFLATEEQREAGWNQVMAQLPEDRTRWWDSVRINIYSLQLSRTYTVHVARDGYHLWILATHPSHERRGVATTLVRAVEDI</sequence>
<dbReference type="AlphaFoldDB" id="A0A0C3SC24"/>